<dbReference type="HOGENOM" id="CLU_039613_6_4_11"/>
<comment type="similarity">
    <text evidence="1">Belongs to the LysR transcriptional regulatory family.</text>
</comment>
<dbReference type="SUPFAM" id="SSF46785">
    <property type="entry name" value="Winged helix' DNA-binding domain"/>
    <property type="match status" value="1"/>
</dbReference>
<dbReference type="PANTHER" id="PTHR30346:SF0">
    <property type="entry name" value="HCA OPERON TRANSCRIPTIONAL ACTIVATOR HCAR"/>
    <property type="match status" value="1"/>
</dbReference>
<dbReference type="STRING" id="1179773.BN6_24120"/>
<dbReference type="Proteomes" id="UP000006281">
    <property type="component" value="Chromosome"/>
</dbReference>
<dbReference type="PRINTS" id="PR00039">
    <property type="entry name" value="HTHLYSR"/>
</dbReference>
<dbReference type="GO" id="GO:0003700">
    <property type="term" value="F:DNA-binding transcription factor activity"/>
    <property type="evidence" value="ECO:0007669"/>
    <property type="project" value="InterPro"/>
</dbReference>
<dbReference type="SUPFAM" id="SSF53850">
    <property type="entry name" value="Periplasmic binding protein-like II"/>
    <property type="match status" value="1"/>
</dbReference>
<dbReference type="PATRIC" id="fig|1179773.3.peg.2412"/>
<dbReference type="InterPro" id="IPR036390">
    <property type="entry name" value="WH_DNA-bd_sf"/>
</dbReference>
<keyword evidence="2" id="KW-0805">Transcription regulation</keyword>
<organism evidence="6 7">
    <name type="scientific">Saccharothrix espanaensis (strain ATCC 51144 / DSM 44229 / JCM 9112 / NBRC 15066 / NRRL 15764)</name>
    <dbReference type="NCBI Taxonomy" id="1179773"/>
    <lineage>
        <taxon>Bacteria</taxon>
        <taxon>Bacillati</taxon>
        <taxon>Actinomycetota</taxon>
        <taxon>Actinomycetes</taxon>
        <taxon>Pseudonocardiales</taxon>
        <taxon>Pseudonocardiaceae</taxon>
        <taxon>Saccharothrix</taxon>
    </lineage>
</organism>
<dbReference type="RefSeq" id="WP_015099838.1">
    <property type="nucleotide sequence ID" value="NC_019673.1"/>
</dbReference>
<evidence type="ECO:0000259" key="5">
    <source>
        <dbReference type="PROSITE" id="PS50931"/>
    </source>
</evidence>
<dbReference type="Gene3D" id="3.40.190.10">
    <property type="entry name" value="Periplasmic binding protein-like II"/>
    <property type="match status" value="2"/>
</dbReference>
<dbReference type="KEGG" id="sesp:BN6_24120"/>
<dbReference type="BioCyc" id="SESP1179773:BN6_RS11720-MONOMER"/>
<evidence type="ECO:0000256" key="1">
    <source>
        <dbReference type="ARBA" id="ARBA00009437"/>
    </source>
</evidence>
<evidence type="ECO:0000256" key="4">
    <source>
        <dbReference type="ARBA" id="ARBA00023163"/>
    </source>
</evidence>
<name>K0JUT9_SACES</name>
<dbReference type="Gene3D" id="1.10.10.10">
    <property type="entry name" value="Winged helix-like DNA-binding domain superfamily/Winged helix DNA-binding domain"/>
    <property type="match status" value="1"/>
</dbReference>
<dbReference type="Pfam" id="PF03466">
    <property type="entry name" value="LysR_substrate"/>
    <property type="match status" value="1"/>
</dbReference>
<evidence type="ECO:0000313" key="7">
    <source>
        <dbReference type="Proteomes" id="UP000006281"/>
    </source>
</evidence>
<evidence type="ECO:0000256" key="3">
    <source>
        <dbReference type="ARBA" id="ARBA00023125"/>
    </source>
</evidence>
<protein>
    <submittedName>
        <fullName evidence="6">Transcriptional regulator, LysR family</fullName>
    </submittedName>
</protein>
<dbReference type="AlphaFoldDB" id="K0JUT9"/>
<gene>
    <name evidence="6" type="ordered locus">BN6_24120</name>
</gene>
<dbReference type="eggNOG" id="COG0583">
    <property type="taxonomic scope" value="Bacteria"/>
</dbReference>
<dbReference type="InterPro" id="IPR036388">
    <property type="entry name" value="WH-like_DNA-bd_sf"/>
</dbReference>
<dbReference type="EMBL" id="HE804045">
    <property type="protein sequence ID" value="CCH29726.1"/>
    <property type="molecule type" value="Genomic_DNA"/>
</dbReference>
<evidence type="ECO:0000256" key="2">
    <source>
        <dbReference type="ARBA" id="ARBA00023015"/>
    </source>
</evidence>
<sequence>MELRQLRYFVTVAEERGFAKAAARLGIVQSAVSQQVRRLERGLGVPLFTRTTRTTRLTAAGERLLPEAHAVLAAAERTRRVAAEIAAGTTGVLRLGTLNDPRVHDVLAALAAPGVEVRLTQVPPAERLAAVGSGRLDAALVRAATPTRDLATIPVWTDPLYAALPADHPLAAEPEPDPEHFAALPLRLAPPDRNPPFHRLVTAALPADQPLGPEFTTLQRTLADLGRAAPSWTVLYRVSELPAAPNIAYRRLSRPTVTTSLVVLRRSRNNPLLRAFGG</sequence>
<dbReference type="Pfam" id="PF00126">
    <property type="entry name" value="HTH_1"/>
    <property type="match status" value="1"/>
</dbReference>
<dbReference type="GO" id="GO:0003677">
    <property type="term" value="F:DNA binding"/>
    <property type="evidence" value="ECO:0007669"/>
    <property type="project" value="UniProtKB-KW"/>
</dbReference>
<dbReference type="FunFam" id="1.10.10.10:FF:000001">
    <property type="entry name" value="LysR family transcriptional regulator"/>
    <property type="match status" value="1"/>
</dbReference>
<dbReference type="OrthoDB" id="3176554at2"/>
<accession>K0JUT9</accession>
<reference evidence="6 7" key="1">
    <citation type="journal article" date="2012" name="BMC Genomics">
        <title>Complete genome sequence of Saccharothrix espanaensis DSM 44229T and comparison to the other completely sequenced Pseudonocardiaceae.</title>
        <authorList>
            <person name="Strobel T."/>
            <person name="Al-Dilaimi A."/>
            <person name="Blom J."/>
            <person name="Gessner A."/>
            <person name="Kalinowski J."/>
            <person name="Luzhetska M."/>
            <person name="Puhler A."/>
            <person name="Szczepanowski R."/>
            <person name="Bechthold A."/>
            <person name="Ruckert C."/>
        </authorList>
    </citation>
    <scope>NUCLEOTIDE SEQUENCE [LARGE SCALE GENOMIC DNA]</scope>
    <source>
        <strain evidence="7">ATCC 51144 / DSM 44229 / JCM 9112 / NBRC 15066 / NRRL 15764</strain>
    </source>
</reference>
<dbReference type="PANTHER" id="PTHR30346">
    <property type="entry name" value="TRANSCRIPTIONAL DUAL REGULATOR HCAR-RELATED"/>
    <property type="match status" value="1"/>
</dbReference>
<keyword evidence="7" id="KW-1185">Reference proteome</keyword>
<feature type="domain" description="HTH lysR-type" evidence="5">
    <location>
        <begin position="1"/>
        <end position="58"/>
    </location>
</feature>
<dbReference type="InterPro" id="IPR005119">
    <property type="entry name" value="LysR_subst-bd"/>
</dbReference>
<dbReference type="InterPro" id="IPR000847">
    <property type="entry name" value="LysR_HTH_N"/>
</dbReference>
<keyword evidence="4" id="KW-0804">Transcription</keyword>
<proteinExistence type="inferred from homology"/>
<dbReference type="GO" id="GO:0032993">
    <property type="term" value="C:protein-DNA complex"/>
    <property type="evidence" value="ECO:0007669"/>
    <property type="project" value="TreeGrafter"/>
</dbReference>
<keyword evidence="3" id="KW-0238">DNA-binding</keyword>
<evidence type="ECO:0000313" key="6">
    <source>
        <dbReference type="EMBL" id="CCH29726.1"/>
    </source>
</evidence>
<dbReference type="PROSITE" id="PS50931">
    <property type="entry name" value="HTH_LYSR"/>
    <property type="match status" value="1"/>
</dbReference>